<dbReference type="AlphaFoldDB" id="A0AA39UGB7"/>
<organism evidence="2 3">
    <name type="scientific">Acer saccharum</name>
    <name type="common">Sugar maple</name>
    <dbReference type="NCBI Taxonomy" id="4024"/>
    <lineage>
        <taxon>Eukaryota</taxon>
        <taxon>Viridiplantae</taxon>
        <taxon>Streptophyta</taxon>
        <taxon>Embryophyta</taxon>
        <taxon>Tracheophyta</taxon>
        <taxon>Spermatophyta</taxon>
        <taxon>Magnoliopsida</taxon>
        <taxon>eudicotyledons</taxon>
        <taxon>Gunneridae</taxon>
        <taxon>Pentapetalae</taxon>
        <taxon>rosids</taxon>
        <taxon>malvids</taxon>
        <taxon>Sapindales</taxon>
        <taxon>Sapindaceae</taxon>
        <taxon>Hippocastanoideae</taxon>
        <taxon>Acereae</taxon>
        <taxon>Acer</taxon>
    </lineage>
</organism>
<dbReference type="Proteomes" id="UP001168877">
    <property type="component" value="Unassembled WGS sequence"/>
</dbReference>
<reference evidence="2" key="2">
    <citation type="submission" date="2023-06" db="EMBL/GenBank/DDBJ databases">
        <authorList>
            <person name="Swenson N.G."/>
            <person name="Wegrzyn J.L."/>
            <person name="Mcevoy S.L."/>
        </authorList>
    </citation>
    <scope>NUCLEOTIDE SEQUENCE</scope>
    <source>
        <strain evidence="2">NS2018</strain>
        <tissue evidence="2">Leaf</tissue>
    </source>
</reference>
<gene>
    <name evidence="2" type="ORF">LWI29_005009</name>
</gene>
<keyword evidence="3" id="KW-1185">Reference proteome</keyword>
<evidence type="ECO:0000313" key="3">
    <source>
        <dbReference type="Proteomes" id="UP001168877"/>
    </source>
</evidence>
<evidence type="ECO:0000313" key="2">
    <source>
        <dbReference type="EMBL" id="KAK0570684.1"/>
    </source>
</evidence>
<dbReference type="EMBL" id="JAUESC010000388">
    <property type="protein sequence ID" value="KAK0570684.1"/>
    <property type="molecule type" value="Genomic_DNA"/>
</dbReference>
<feature type="region of interest" description="Disordered" evidence="1">
    <location>
        <begin position="1"/>
        <end position="26"/>
    </location>
</feature>
<sequence>MTRIGKQGVMARVGRTRSHAGEVPRGKSALDRELAIVLVGLGIWLDIDSDRAGLNSSYLMPYEFWSFGYSFYKVSSPNDELRYFSFYSLS</sequence>
<proteinExistence type="predicted"/>
<name>A0AA39UGB7_ACESA</name>
<protein>
    <submittedName>
        <fullName evidence="2">Uncharacterized protein</fullName>
    </submittedName>
</protein>
<comment type="caution">
    <text evidence="2">The sequence shown here is derived from an EMBL/GenBank/DDBJ whole genome shotgun (WGS) entry which is preliminary data.</text>
</comment>
<evidence type="ECO:0000256" key="1">
    <source>
        <dbReference type="SAM" id="MobiDB-lite"/>
    </source>
</evidence>
<accession>A0AA39UGB7</accession>
<reference evidence="2" key="1">
    <citation type="journal article" date="2022" name="Plant J.">
        <title>Strategies of tolerance reflected in two North American maple genomes.</title>
        <authorList>
            <person name="McEvoy S.L."/>
            <person name="Sezen U.U."/>
            <person name="Trouern-Trend A."/>
            <person name="McMahon S.M."/>
            <person name="Schaberg P.G."/>
            <person name="Yang J."/>
            <person name="Wegrzyn J.L."/>
            <person name="Swenson N.G."/>
        </authorList>
    </citation>
    <scope>NUCLEOTIDE SEQUENCE</scope>
    <source>
        <strain evidence="2">NS2018</strain>
    </source>
</reference>